<gene>
    <name evidence="2" type="ORF">HNQ38_001733</name>
</gene>
<protein>
    <submittedName>
        <fullName evidence="2">Uncharacterized protein</fullName>
    </submittedName>
</protein>
<evidence type="ECO:0000313" key="3">
    <source>
        <dbReference type="Proteomes" id="UP000539075"/>
    </source>
</evidence>
<keyword evidence="1" id="KW-0472">Membrane</keyword>
<evidence type="ECO:0000256" key="1">
    <source>
        <dbReference type="SAM" id="Phobius"/>
    </source>
</evidence>
<reference evidence="2 3" key="1">
    <citation type="submission" date="2020-08" db="EMBL/GenBank/DDBJ databases">
        <title>Genomic Encyclopedia of Type Strains, Phase IV (KMG-IV): sequencing the most valuable type-strain genomes for metagenomic binning, comparative biology and taxonomic classification.</title>
        <authorList>
            <person name="Goeker M."/>
        </authorList>
    </citation>
    <scope>NUCLEOTIDE SEQUENCE [LARGE SCALE GENOMIC DNA]</scope>
    <source>
        <strain evidence="2 3">DSM 11275</strain>
    </source>
</reference>
<proteinExistence type="predicted"/>
<dbReference type="EMBL" id="JACHGO010000004">
    <property type="protein sequence ID" value="MBB5143636.1"/>
    <property type="molecule type" value="Genomic_DNA"/>
</dbReference>
<name>A0A7W8C123_9BACT</name>
<sequence>MVPSRSLSWQIAFAPLFLSKVPSRKIRIYYRIYAAMQLAFGFAHCLRIFLHLIICNACVGAALPAAAAPFLSCRKPRAEANPLLPA</sequence>
<comment type="caution">
    <text evidence="2">The sequence shown here is derived from an EMBL/GenBank/DDBJ whole genome shotgun (WGS) entry which is preliminary data.</text>
</comment>
<dbReference type="AlphaFoldDB" id="A0A7W8C123"/>
<keyword evidence="3" id="KW-1185">Reference proteome</keyword>
<evidence type="ECO:0000313" key="2">
    <source>
        <dbReference type="EMBL" id="MBB5143636.1"/>
    </source>
</evidence>
<keyword evidence="1" id="KW-0812">Transmembrane</keyword>
<feature type="transmembrane region" description="Helical" evidence="1">
    <location>
        <begin position="47"/>
        <end position="71"/>
    </location>
</feature>
<dbReference type="Proteomes" id="UP000539075">
    <property type="component" value="Unassembled WGS sequence"/>
</dbReference>
<keyword evidence="1" id="KW-1133">Transmembrane helix</keyword>
<organism evidence="2 3">
    <name type="scientific">Desulfovibrio intestinalis</name>
    <dbReference type="NCBI Taxonomy" id="58621"/>
    <lineage>
        <taxon>Bacteria</taxon>
        <taxon>Pseudomonadati</taxon>
        <taxon>Thermodesulfobacteriota</taxon>
        <taxon>Desulfovibrionia</taxon>
        <taxon>Desulfovibrionales</taxon>
        <taxon>Desulfovibrionaceae</taxon>
        <taxon>Desulfovibrio</taxon>
    </lineage>
</organism>
<accession>A0A7W8C123</accession>